<proteinExistence type="predicted"/>
<dbReference type="Proteomes" id="UP000004095">
    <property type="component" value="Unassembled WGS sequence"/>
</dbReference>
<dbReference type="AlphaFoldDB" id="A1ZCA0"/>
<keyword evidence="3" id="KW-1185">Reference proteome</keyword>
<comment type="caution">
    <text evidence="2">The sequence shown here is derived from an EMBL/GenBank/DDBJ whole genome shotgun (WGS) entry which is preliminary data.</text>
</comment>
<organism evidence="2 3">
    <name type="scientific">Microscilla marina ATCC 23134</name>
    <dbReference type="NCBI Taxonomy" id="313606"/>
    <lineage>
        <taxon>Bacteria</taxon>
        <taxon>Pseudomonadati</taxon>
        <taxon>Bacteroidota</taxon>
        <taxon>Cytophagia</taxon>
        <taxon>Cytophagales</taxon>
        <taxon>Microscillaceae</taxon>
        <taxon>Microscilla</taxon>
    </lineage>
</organism>
<dbReference type="EMBL" id="AAWS01000001">
    <property type="protein sequence ID" value="EAY31902.1"/>
    <property type="molecule type" value="Genomic_DNA"/>
</dbReference>
<name>A1ZCA0_MICM2</name>
<reference evidence="2 3" key="1">
    <citation type="submission" date="2007-01" db="EMBL/GenBank/DDBJ databases">
        <authorList>
            <person name="Haygood M."/>
            <person name="Podell S."/>
            <person name="Anderson C."/>
            <person name="Hopkinson B."/>
            <person name="Roe K."/>
            <person name="Barbeau K."/>
            <person name="Gaasterland T."/>
            <person name="Ferriera S."/>
            <person name="Johnson J."/>
            <person name="Kravitz S."/>
            <person name="Beeson K."/>
            <person name="Sutton G."/>
            <person name="Rogers Y.-H."/>
            <person name="Friedman R."/>
            <person name="Frazier M."/>
            <person name="Venter J.C."/>
        </authorList>
    </citation>
    <scope>NUCLEOTIDE SEQUENCE [LARGE SCALE GENOMIC DNA]</scope>
    <source>
        <strain evidence="2 3">ATCC 23134</strain>
    </source>
</reference>
<dbReference type="InterPro" id="IPR018530">
    <property type="entry name" value="SiaC"/>
</dbReference>
<evidence type="ECO:0000259" key="1">
    <source>
        <dbReference type="Pfam" id="PF09345"/>
    </source>
</evidence>
<protein>
    <recommendedName>
        <fullName evidence="1">SiaC family regulatory phosphoprotein domain-containing protein</fullName>
    </recommendedName>
</protein>
<gene>
    <name evidence="2" type="ORF">M23134_01931</name>
</gene>
<accession>A1ZCA0</accession>
<dbReference type="Pfam" id="PF09345">
    <property type="entry name" value="SiaC"/>
    <property type="match status" value="1"/>
</dbReference>
<sequence>MKDLHIEETTGTFLTPAVKLNATTGKCSMEGESFIENPQAFYAPIQEWINTYIKEVKGHMEWDFRFLYLNSSSSKIMSTVFRTLKDYENEGGKLVINWHYPEDNTGLLEEGECFKLVSKLSINLIPYELAD</sequence>
<evidence type="ECO:0000313" key="2">
    <source>
        <dbReference type="EMBL" id="EAY31902.1"/>
    </source>
</evidence>
<feature type="domain" description="SiaC family regulatory phosphoprotein" evidence="1">
    <location>
        <begin position="12"/>
        <end position="127"/>
    </location>
</feature>
<dbReference type="OrthoDB" id="5297629at2"/>
<evidence type="ECO:0000313" key="3">
    <source>
        <dbReference type="Proteomes" id="UP000004095"/>
    </source>
</evidence>
<dbReference type="RefSeq" id="WP_002692699.1">
    <property type="nucleotide sequence ID" value="NZ_AAWS01000001.1"/>
</dbReference>